<dbReference type="GO" id="GO:0009401">
    <property type="term" value="P:phosphoenolpyruvate-dependent sugar phosphotransferase system"/>
    <property type="evidence" value="ECO:0007669"/>
    <property type="project" value="InterPro"/>
</dbReference>
<feature type="transmembrane region" description="Helical" evidence="8">
    <location>
        <begin position="214"/>
        <end position="234"/>
    </location>
</feature>
<evidence type="ECO:0000313" key="11">
    <source>
        <dbReference type="Proteomes" id="UP000886724"/>
    </source>
</evidence>
<dbReference type="Pfam" id="PF02378">
    <property type="entry name" value="PTS_EIIC"/>
    <property type="match status" value="1"/>
</dbReference>
<evidence type="ECO:0000256" key="7">
    <source>
        <dbReference type="ARBA" id="ARBA00023136"/>
    </source>
</evidence>
<evidence type="ECO:0000256" key="5">
    <source>
        <dbReference type="ARBA" id="ARBA00022692"/>
    </source>
</evidence>
<comment type="subcellular location">
    <subcellularLocation>
        <location evidence="1">Cell membrane</location>
        <topology evidence="1">Multi-pass membrane protein</topology>
    </subcellularLocation>
</comment>
<evidence type="ECO:0000256" key="8">
    <source>
        <dbReference type="SAM" id="Phobius"/>
    </source>
</evidence>
<dbReference type="GO" id="GO:0005886">
    <property type="term" value="C:plasma membrane"/>
    <property type="evidence" value="ECO:0007669"/>
    <property type="project" value="UniProtKB-SubCell"/>
</dbReference>
<protein>
    <submittedName>
        <fullName evidence="10">PTS transporter subunit EIIC</fullName>
    </submittedName>
</protein>
<keyword evidence="6 8" id="KW-1133">Transmembrane helix</keyword>
<name>A0A9D2BLX0_9FIRM</name>
<dbReference type="PANTHER" id="PTHR33989">
    <property type="match status" value="1"/>
</dbReference>
<evidence type="ECO:0000259" key="9">
    <source>
        <dbReference type="Pfam" id="PF02378"/>
    </source>
</evidence>
<dbReference type="Proteomes" id="UP000886724">
    <property type="component" value="Unassembled WGS sequence"/>
</dbReference>
<evidence type="ECO:0000256" key="3">
    <source>
        <dbReference type="ARBA" id="ARBA00022475"/>
    </source>
</evidence>
<evidence type="ECO:0000256" key="4">
    <source>
        <dbReference type="ARBA" id="ARBA00022597"/>
    </source>
</evidence>
<reference evidence="10" key="2">
    <citation type="submission" date="2021-04" db="EMBL/GenBank/DDBJ databases">
        <authorList>
            <person name="Gilroy R."/>
        </authorList>
    </citation>
    <scope>NUCLEOTIDE SEQUENCE</scope>
    <source>
        <strain evidence="10">ChiGjej1B1-14440</strain>
    </source>
</reference>
<comment type="caution">
    <text evidence="10">The sequence shown here is derived from an EMBL/GenBank/DDBJ whole genome shotgun (WGS) entry which is preliminary data.</text>
</comment>
<gene>
    <name evidence="10" type="ORF">H9980_03125</name>
</gene>
<dbReference type="InterPro" id="IPR051088">
    <property type="entry name" value="PTS_Sugar-EIIC/EIIB"/>
</dbReference>
<dbReference type="GO" id="GO:1902815">
    <property type="term" value="P:N,N'-diacetylchitobiose import"/>
    <property type="evidence" value="ECO:0007669"/>
    <property type="project" value="TreeGrafter"/>
</dbReference>
<dbReference type="InterPro" id="IPR003352">
    <property type="entry name" value="PTS_EIIC"/>
</dbReference>
<feature type="transmembrane region" description="Helical" evidence="8">
    <location>
        <begin position="266"/>
        <end position="290"/>
    </location>
</feature>
<evidence type="ECO:0000256" key="6">
    <source>
        <dbReference type="ARBA" id="ARBA00022989"/>
    </source>
</evidence>
<keyword evidence="5 8" id="KW-0812">Transmembrane</keyword>
<accession>A0A9D2BLX0</accession>
<evidence type="ECO:0000256" key="2">
    <source>
        <dbReference type="ARBA" id="ARBA00022448"/>
    </source>
</evidence>
<feature type="transmembrane region" description="Helical" evidence="8">
    <location>
        <begin position="47"/>
        <end position="68"/>
    </location>
</feature>
<dbReference type="AlphaFoldDB" id="A0A9D2BLX0"/>
<feature type="domain" description="Phosphotransferase system EIIC" evidence="9">
    <location>
        <begin position="60"/>
        <end position="274"/>
    </location>
</feature>
<feature type="transmembrane region" description="Helical" evidence="8">
    <location>
        <begin position="18"/>
        <end position="35"/>
    </location>
</feature>
<dbReference type="EMBL" id="DXET01000077">
    <property type="protein sequence ID" value="HIX80951.1"/>
    <property type="molecule type" value="Genomic_DNA"/>
</dbReference>
<evidence type="ECO:0000313" key="10">
    <source>
        <dbReference type="EMBL" id="HIX80951.1"/>
    </source>
</evidence>
<feature type="transmembrane region" description="Helical" evidence="8">
    <location>
        <begin position="88"/>
        <end position="106"/>
    </location>
</feature>
<keyword evidence="4" id="KW-0762">Sugar transport</keyword>
<evidence type="ECO:0000256" key="1">
    <source>
        <dbReference type="ARBA" id="ARBA00004651"/>
    </source>
</evidence>
<proteinExistence type="predicted"/>
<organism evidence="10 11">
    <name type="scientific">Candidatus Erysipelatoclostridium merdavium</name>
    <dbReference type="NCBI Taxonomy" id="2838566"/>
    <lineage>
        <taxon>Bacteria</taxon>
        <taxon>Bacillati</taxon>
        <taxon>Bacillota</taxon>
        <taxon>Erysipelotrichia</taxon>
        <taxon>Erysipelotrichales</taxon>
        <taxon>Erysipelotrichales incertae sedis</taxon>
    </lineage>
</organism>
<sequence length="337" mass="38054">MKIEKITNSHIIQSINNSFPALFLALNLASICLLINNFSSSLLASKICLLIITLLPCFIAVVLSFYLTNRIEYCLFAFIILIITKQNNIISAYLIAIVLYYLNYIFEKYLLNYHFIKDLPKFVEDSVKKIILILSLIVITFIALQIKINLNWLSLFDLPITCILIIFLYCLLFYFGYHPALLLAFLGPIQLLFLSENIQAALLNLPLEHLFTHGTMSAFANMSGTGVTIGIVLLSKKLTPGSLKAAWFGVNENVIFGLPVTKNKKAFLPFVIGGTILGSFPFVLMALGYLNKPIFDAPYLGIFIEGFLVNFDYRSIIVNLIQIGGSLLFWKFLYREN</sequence>
<keyword evidence="3" id="KW-1003">Cell membrane</keyword>
<keyword evidence="2" id="KW-0813">Transport</keyword>
<feature type="transmembrane region" description="Helical" evidence="8">
    <location>
        <begin position="316"/>
        <end position="334"/>
    </location>
</feature>
<feature type="transmembrane region" description="Helical" evidence="8">
    <location>
        <begin position="127"/>
        <end position="146"/>
    </location>
</feature>
<reference evidence="10" key="1">
    <citation type="journal article" date="2021" name="PeerJ">
        <title>Extensive microbial diversity within the chicken gut microbiome revealed by metagenomics and culture.</title>
        <authorList>
            <person name="Gilroy R."/>
            <person name="Ravi A."/>
            <person name="Getino M."/>
            <person name="Pursley I."/>
            <person name="Horton D.L."/>
            <person name="Alikhan N.F."/>
            <person name="Baker D."/>
            <person name="Gharbi K."/>
            <person name="Hall N."/>
            <person name="Watson M."/>
            <person name="Adriaenssens E.M."/>
            <person name="Foster-Nyarko E."/>
            <person name="Jarju S."/>
            <person name="Secka A."/>
            <person name="Antonio M."/>
            <person name="Oren A."/>
            <person name="Chaudhuri R.R."/>
            <person name="La Ragione R."/>
            <person name="Hildebrand F."/>
            <person name="Pallen M.J."/>
        </authorList>
    </citation>
    <scope>NUCLEOTIDE SEQUENCE</scope>
    <source>
        <strain evidence="10">ChiGjej1B1-14440</strain>
    </source>
</reference>
<feature type="transmembrane region" description="Helical" evidence="8">
    <location>
        <begin position="152"/>
        <end position="174"/>
    </location>
</feature>
<dbReference type="GO" id="GO:0008982">
    <property type="term" value="F:protein-N(PI)-phosphohistidine-sugar phosphotransferase activity"/>
    <property type="evidence" value="ECO:0007669"/>
    <property type="project" value="InterPro"/>
</dbReference>
<keyword evidence="7 8" id="KW-0472">Membrane</keyword>
<dbReference type="PANTHER" id="PTHR33989:SF4">
    <property type="entry name" value="PTS SYSTEM N,N'-DIACETYLCHITOBIOSE-SPECIFIC EIIC COMPONENT"/>
    <property type="match status" value="1"/>
</dbReference>